<dbReference type="AlphaFoldDB" id="A0A1H4QZR3"/>
<organism evidence="1 2">
    <name type="scientific">Pseudomonas saponiphila</name>
    <dbReference type="NCBI Taxonomy" id="556534"/>
    <lineage>
        <taxon>Bacteria</taxon>
        <taxon>Pseudomonadati</taxon>
        <taxon>Pseudomonadota</taxon>
        <taxon>Gammaproteobacteria</taxon>
        <taxon>Pseudomonadales</taxon>
        <taxon>Pseudomonadaceae</taxon>
        <taxon>Pseudomonas</taxon>
    </lineage>
</organism>
<evidence type="ECO:0000313" key="2">
    <source>
        <dbReference type="Proteomes" id="UP000198982"/>
    </source>
</evidence>
<dbReference type="Proteomes" id="UP000198982">
    <property type="component" value="Unassembled WGS sequence"/>
</dbReference>
<protein>
    <submittedName>
        <fullName evidence="1">Uncharacterized protein</fullName>
    </submittedName>
</protein>
<accession>A0A1H4QZR3</accession>
<sequence>MADLSDVLNQLTAQVAAIVYPNGTSQPSVCGIQVKIYPGWPVPNVLESDLTAGRAHISLYPLATERKTTRFIGRDWTLLVAPTHSVTMTVSGATVTLSGTISRQNLLINVNGASYVYAMQPSDTLTSAATGLSALIPGSSSAGAVITISGSHSVIARVGGFGTAIKETKRQEKQFQITVWAPTPSSRDAASSPIDSRLSDATDIALPDGSHGIIRYSHSIQTDAQEKSGLYRRDLIYTVDYATTQTQQQAEAIAPVLNITNALSGLPETTVNP</sequence>
<keyword evidence="2" id="KW-1185">Reference proteome</keyword>
<dbReference type="EMBL" id="FNTJ01000001">
    <property type="protein sequence ID" value="SEC25038.1"/>
    <property type="molecule type" value="Genomic_DNA"/>
</dbReference>
<reference evidence="2" key="1">
    <citation type="submission" date="2016-10" db="EMBL/GenBank/DDBJ databases">
        <authorList>
            <person name="Varghese N."/>
            <person name="Submissions S."/>
        </authorList>
    </citation>
    <scope>NUCLEOTIDE SEQUENCE [LARGE SCALE GENOMIC DNA]</scope>
    <source>
        <strain evidence="2">DSM 9751</strain>
    </source>
</reference>
<evidence type="ECO:0000313" key="1">
    <source>
        <dbReference type="EMBL" id="SEC25038.1"/>
    </source>
</evidence>
<dbReference type="RefSeq" id="WP_092316330.1">
    <property type="nucleotide sequence ID" value="NZ_FNTJ01000001.1"/>
</dbReference>
<gene>
    <name evidence="1" type="ORF">SAMN05216178_3978</name>
</gene>
<name>A0A1H4QZR3_9PSED</name>
<proteinExistence type="predicted"/>